<gene>
    <name evidence="2" type="ORF">UFOVP1120_3</name>
    <name evidence="3" type="ORF">UFOVP1183_46</name>
    <name evidence="4" type="ORF">UFOVP1227_29</name>
    <name evidence="5" type="ORF">UFOVP1571_3</name>
    <name evidence="1" type="ORF">UFOVP955_36</name>
</gene>
<accession>A0A6J5R3Q4</accession>
<proteinExistence type="predicted"/>
<organism evidence="4">
    <name type="scientific">uncultured Caudovirales phage</name>
    <dbReference type="NCBI Taxonomy" id="2100421"/>
    <lineage>
        <taxon>Viruses</taxon>
        <taxon>Duplodnaviria</taxon>
        <taxon>Heunggongvirae</taxon>
        <taxon>Uroviricota</taxon>
        <taxon>Caudoviricetes</taxon>
        <taxon>Peduoviridae</taxon>
        <taxon>Maltschvirus</taxon>
        <taxon>Maltschvirus maltsch</taxon>
    </lineage>
</organism>
<dbReference type="EMBL" id="LR797125">
    <property type="protein sequence ID" value="CAB4188567.1"/>
    <property type="molecule type" value="Genomic_DNA"/>
</dbReference>
<reference evidence="4" key="1">
    <citation type="submission" date="2020-05" db="EMBL/GenBank/DDBJ databases">
        <authorList>
            <person name="Chiriac C."/>
            <person name="Salcher M."/>
            <person name="Ghai R."/>
            <person name="Kavagutti S V."/>
        </authorList>
    </citation>
    <scope>NUCLEOTIDE SEQUENCE</scope>
</reference>
<sequence length="169" mass="16764">MAWNATPPNAALAVGAALPALWTQQVGADLTVLTGVWTAYSPAVAGFGTATVTTAGRYLAMGKTIIVRAAVTVSAIGVPGATTVTVTLPFTSSATIVGASNIIGTTNFRTNAGAYTVGHAYATASSATFSARIAVPGAATPNLSGWTGAVPAGQVGGDIWSFNLVYESA</sequence>
<protein>
    <submittedName>
        <fullName evidence="4">Uncharacterized protein</fullName>
    </submittedName>
</protein>
<evidence type="ECO:0000313" key="5">
    <source>
        <dbReference type="EMBL" id="CAB5229586.1"/>
    </source>
</evidence>
<evidence type="ECO:0000313" key="1">
    <source>
        <dbReference type="EMBL" id="CAB4173516.1"/>
    </source>
</evidence>
<dbReference type="EMBL" id="LR798413">
    <property type="protein sequence ID" value="CAB5229586.1"/>
    <property type="molecule type" value="Genomic_DNA"/>
</dbReference>
<dbReference type="EMBL" id="LR796904">
    <property type="protein sequence ID" value="CAB4173516.1"/>
    <property type="molecule type" value="Genomic_DNA"/>
</dbReference>
<evidence type="ECO:0000313" key="4">
    <source>
        <dbReference type="EMBL" id="CAB4191353.1"/>
    </source>
</evidence>
<evidence type="ECO:0000313" key="3">
    <source>
        <dbReference type="EMBL" id="CAB4188567.1"/>
    </source>
</evidence>
<name>A0A6J5R3Q4_9CAUD</name>
<dbReference type="EMBL" id="LR797172">
    <property type="protein sequence ID" value="CAB4191353.1"/>
    <property type="molecule type" value="Genomic_DNA"/>
</dbReference>
<dbReference type="EMBL" id="LR797074">
    <property type="protein sequence ID" value="CAB4185113.1"/>
    <property type="molecule type" value="Genomic_DNA"/>
</dbReference>
<evidence type="ECO:0000313" key="2">
    <source>
        <dbReference type="EMBL" id="CAB4185113.1"/>
    </source>
</evidence>